<name>A0A9N9HHD7_9GLOM</name>
<keyword evidence="1" id="KW-0175">Coiled coil</keyword>
<gene>
    <name evidence="2" type="ORF">CPELLU_LOCUS11109</name>
</gene>
<comment type="caution">
    <text evidence="2">The sequence shown here is derived from an EMBL/GenBank/DDBJ whole genome shotgun (WGS) entry which is preliminary data.</text>
</comment>
<keyword evidence="3" id="KW-1185">Reference proteome</keyword>
<sequence length="156" mass="17946">MELETRHLQIKNANKDISLAKSKAENNIKSKKIRSLESMIKILEAELENIKSKLKSKVSKLECLKSEAISNSVLNRNDEKNITKFNDISAVIEPSKSLRQYFIHRKNIDQAKKIDTKCLESETHSFTTNTSFIIILNNTNNEKTPISEESVIQDYY</sequence>
<reference evidence="2" key="1">
    <citation type="submission" date="2021-06" db="EMBL/GenBank/DDBJ databases">
        <authorList>
            <person name="Kallberg Y."/>
            <person name="Tangrot J."/>
            <person name="Rosling A."/>
        </authorList>
    </citation>
    <scope>NUCLEOTIDE SEQUENCE</scope>
    <source>
        <strain evidence="2">FL966</strain>
    </source>
</reference>
<evidence type="ECO:0000313" key="3">
    <source>
        <dbReference type="Proteomes" id="UP000789759"/>
    </source>
</evidence>
<dbReference type="OrthoDB" id="2419431at2759"/>
<dbReference type="Proteomes" id="UP000789759">
    <property type="component" value="Unassembled WGS sequence"/>
</dbReference>
<accession>A0A9N9HHD7</accession>
<protein>
    <submittedName>
        <fullName evidence="2">5994_t:CDS:1</fullName>
    </submittedName>
</protein>
<dbReference type="AlphaFoldDB" id="A0A9N9HHD7"/>
<evidence type="ECO:0000313" key="2">
    <source>
        <dbReference type="EMBL" id="CAG8687622.1"/>
    </source>
</evidence>
<proteinExistence type="predicted"/>
<evidence type="ECO:0000256" key="1">
    <source>
        <dbReference type="SAM" id="Coils"/>
    </source>
</evidence>
<organism evidence="2 3">
    <name type="scientific">Cetraspora pellucida</name>
    <dbReference type="NCBI Taxonomy" id="1433469"/>
    <lineage>
        <taxon>Eukaryota</taxon>
        <taxon>Fungi</taxon>
        <taxon>Fungi incertae sedis</taxon>
        <taxon>Mucoromycota</taxon>
        <taxon>Glomeromycotina</taxon>
        <taxon>Glomeromycetes</taxon>
        <taxon>Diversisporales</taxon>
        <taxon>Gigasporaceae</taxon>
        <taxon>Cetraspora</taxon>
    </lineage>
</organism>
<feature type="coiled-coil region" evidence="1">
    <location>
        <begin position="26"/>
        <end position="67"/>
    </location>
</feature>
<dbReference type="EMBL" id="CAJVQA010009597">
    <property type="protein sequence ID" value="CAG8687622.1"/>
    <property type="molecule type" value="Genomic_DNA"/>
</dbReference>